<feature type="compositionally biased region" description="Basic and acidic residues" evidence="1">
    <location>
        <begin position="1"/>
        <end position="12"/>
    </location>
</feature>
<evidence type="ECO:0000259" key="3">
    <source>
        <dbReference type="Pfam" id="PF03478"/>
    </source>
</evidence>
<protein>
    <recommendedName>
        <fullName evidence="6">F-box domain-containing protein</fullName>
    </recommendedName>
</protein>
<evidence type="ECO:0000256" key="1">
    <source>
        <dbReference type="SAM" id="MobiDB-lite"/>
    </source>
</evidence>
<feature type="domain" description="KIB1-4 beta-propeller" evidence="3">
    <location>
        <begin position="99"/>
        <end position="382"/>
    </location>
</feature>
<comment type="caution">
    <text evidence="4">The sequence shown here is derived from an EMBL/GenBank/DDBJ whole genome shotgun (WGS) entry which is preliminary data.</text>
</comment>
<dbReference type="AlphaFoldDB" id="A0AAV9A9L8"/>
<feature type="domain" description="F-box" evidence="2">
    <location>
        <begin position="38"/>
        <end position="69"/>
    </location>
</feature>
<feature type="domain" description="KIB1-4 beta-propeller" evidence="3">
    <location>
        <begin position="530"/>
        <end position="779"/>
    </location>
</feature>
<dbReference type="EMBL" id="JAUJYN010000011">
    <property type="protein sequence ID" value="KAK1260879.1"/>
    <property type="molecule type" value="Genomic_DNA"/>
</dbReference>
<feature type="domain" description="F-box" evidence="2">
    <location>
        <begin position="468"/>
        <end position="499"/>
    </location>
</feature>
<dbReference type="Pfam" id="PF03478">
    <property type="entry name" value="Beta-prop_KIB1-4"/>
    <property type="match status" value="2"/>
</dbReference>
<dbReference type="InterPro" id="IPR005174">
    <property type="entry name" value="KIB1-4_b-propeller"/>
</dbReference>
<keyword evidence="5" id="KW-1185">Reference proteome</keyword>
<evidence type="ECO:0008006" key="6">
    <source>
        <dbReference type="Google" id="ProtNLM"/>
    </source>
</evidence>
<name>A0AAV9A9L8_ACOGR</name>
<evidence type="ECO:0000259" key="2">
    <source>
        <dbReference type="Pfam" id="PF00646"/>
    </source>
</evidence>
<organism evidence="4 5">
    <name type="scientific">Acorus gramineus</name>
    <name type="common">Dwarf sweet flag</name>
    <dbReference type="NCBI Taxonomy" id="55184"/>
    <lineage>
        <taxon>Eukaryota</taxon>
        <taxon>Viridiplantae</taxon>
        <taxon>Streptophyta</taxon>
        <taxon>Embryophyta</taxon>
        <taxon>Tracheophyta</taxon>
        <taxon>Spermatophyta</taxon>
        <taxon>Magnoliopsida</taxon>
        <taxon>Liliopsida</taxon>
        <taxon>Acoraceae</taxon>
        <taxon>Acorus</taxon>
    </lineage>
</organism>
<gene>
    <name evidence="4" type="ORF">QJS04_geneDACA002025</name>
</gene>
<feature type="region of interest" description="Disordered" evidence="1">
    <location>
        <begin position="135"/>
        <end position="155"/>
    </location>
</feature>
<dbReference type="PANTHER" id="PTHR33110">
    <property type="entry name" value="F-BOX/KELCH-REPEAT PROTEIN-RELATED"/>
    <property type="match status" value="1"/>
</dbReference>
<reference evidence="4" key="2">
    <citation type="submission" date="2023-06" db="EMBL/GenBank/DDBJ databases">
        <authorList>
            <person name="Ma L."/>
            <person name="Liu K.-W."/>
            <person name="Li Z."/>
            <person name="Hsiao Y.-Y."/>
            <person name="Qi Y."/>
            <person name="Fu T."/>
            <person name="Tang G."/>
            <person name="Zhang D."/>
            <person name="Sun W.-H."/>
            <person name="Liu D.-K."/>
            <person name="Li Y."/>
            <person name="Chen G.-Z."/>
            <person name="Liu X.-D."/>
            <person name="Liao X.-Y."/>
            <person name="Jiang Y.-T."/>
            <person name="Yu X."/>
            <person name="Hao Y."/>
            <person name="Huang J."/>
            <person name="Zhao X.-W."/>
            <person name="Ke S."/>
            <person name="Chen Y.-Y."/>
            <person name="Wu W.-L."/>
            <person name="Hsu J.-L."/>
            <person name="Lin Y.-F."/>
            <person name="Huang M.-D."/>
            <person name="Li C.-Y."/>
            <person name="Huang L."/>
            <person name="Wang Z.-W."/>
            <person name="Zhao X."/>
            <person name="Zhong W.-Y."/>
            <person name="Peng D.-H."/>
            <person name="Ahmad S."/>
            <person name="Lan S."/>
            <person name="Zhang J.-S."/>
            <person name="Tsai W.-C."/>
            <person name="Van De Peer Y."/>
            <person name="Liu Z.-J."/>
        </authorList>
    </citation>
    <scope>NUCLEOTIDE SEQUENCE</scope>
    <source>
        <strain evidence="4">SCP</strain>
        <tissue evidence="4">Leaves</tissue>
    </source>
</reference>
<feature type="compositionally biased region" description="Low complexity" evidence="1">
    <location>
        <begin position="138"/>
        <end position="155"/>
    </location>
</feature>
<dbReference type="SUPFAM" id="SSF81383">
    <property type="entry name" value="F-box domain"/>
    <property type="match status" value="2"/>
</dbReference>
<proteinExistence type="predicted"/>
<evidence type="ECO:0000313" key="5">
    <source>
        <dbReference type="Proteomes" id="UP001179952"/>
    </source>
</evidence>
<feature type="region of interest" description="Disordered" evidence="1">
    <location>
        <begin position="1"/>
        <end position="37"/>
    </location>
</feature>
<dbReference type="InterPro" id="IPR001810">
    <property type="entry name" value="F-box_dom"/>
</dbReference>
<feature type="compositionally biased region" description="Pro residues" evidence="1">
    <location>
        <begin position="19"/>
        <end position="35"/>
    </location>
</feature>
<accession>A0AAV9A9L8</accession>
<dbReference type="InterPro" id="IPR036047">
    <property type="entry name" value="F-box-like_dom_sf"/>
</dbReference>
<dbReference type="Proteomes" id="UP001179952">
    <property type="component" value="Unassembled WGS sequence"/>
</dbReference>
<sequence length="809" mass="91293">MCFKKLENRERPGLLLLLDPPPEPPNPPPPPPTTPRPWSKLPLPFVKHLLRRLQIPDYIRFSSVCNAWHVYKKRAQTLPSQRLPWLLLPRHIDEPSVTFYSLSEDCLYHIPIPHIVGSQCVSAVRGWLLFEPNKSAGSSSNQTSPSDSPGSSSPAIPSRFIVNPLLDILHELPNSSLHPQIKSATAIFVSPSPDHRPVFWIFFFGWGSIFFWNPVEKLIFTKEIDLSIEYWVGILDMTAEGDIFYYISDNLDLFEYHHSSSSTNSLILNSPDDSLPQPSPDNNHFLMVARVGEEMKILMAVVVYELEVSIEKVDHSLDSETAKGVKWVELYAQLGGGWARVEVAEFGDQVLFLSYRASSFCVTAAESGGRGSRVYLVPDQERADSISRAQGVEELMWVEIDLVTCGVTYKEKKNIKSAKMPRIQGRPLFFFSPLFPSPQEPEKPRIHRRLFAEPREQPPPPPPTTRPWSKLPLPFVKQLLCRLQIPDYIRFSSVCHAWHISKKRAQTPPAPHFPLILLPREIHEPIITYYSLSDERNYRFSVSYISGYKCVASMKGWLLFEEITIVHSCLRRFLLNPISGKQHDLPNFPVTGFVLPKVNAAAIMVPSSPADEGIRIFIATGKVIFVYDLVSSVQSKVQLNFDALDMVATTNNVYIVKKNLDLVEFDPRTNVTTDLVLDVPQGELPWPSKETDHFLVFTQACLEGLDILMVVVFYSIVCDGKPVAVDRLELYVPLDGVWVRMPPDVLGDLVLFLGFGGSSISITAAEAGVRARMAYMVLEQERLKSLSNEVGQDLKCVVFDLESGVITYK</sequence>
<reference evidence="4" key="1">
    <citation type="journal article" date="2023" name="Nat. Commun.">
        <title>Diploid and tetraploid genomes of Acorus and the evolution of monocots.</title>
        <authorList>
            <person name="Ma L."/>
            <person name="Liu K.W."/>
            <person name="Li Z."/>
            <person name="Hsiao Y.Y."/>
            <person name="Qi Y."/>
            <person name="Fu T."/>
            <person name="Tang G.D."/>
            <person name="Zhang D."/>
            <person name="Sun W.H."/>
            <person name="Liu D.K."/>
            <person name="Li Y."/>
            <person name="Chen G.Z."/>
            <person name="Liu X.D."/>
            <person name="Liao X.Y."/>
            <person name="Jiang Y.T."/>
            <person name="Yu X."/>
            <person name="Hao Y."/>
            <person name="Huang J."/>
            <person name="Zhao X.W."/>
            <person name="Ke S."/>
            <person name="Chen Y.Y."/>
            <person name="Wu W.L."/>
            <person name="Hsu J.L."/>
            <person name="Lin Y.F."/>
            <person name="Huang M.D."/>
            <person name="Li C.Y."/>
            <person name="Huang L."/>
            <person name="Wang Z.W."/>
            <person name="Zhao X."/>
            <person name="Zhong W.Y."/>
            <person name="Peng D.H."/>
            <person name="Ahmad S."/>
            <person name="Lan S."/>
            <person name="Zhang J.S."/>
            <person name="Tsai W.C."/>
            <person name="Van de Peer Y."/>
            <person name="Liu Z.J."/>
        </authorList>
    </citation>
    <scope>NUCLEOTIDE SEQUENCE</scope>
    <source>
        <strain evidence="4">SCP</strain>
    </source>
</reference>
<dbReference type="Pfam" id="PF00646">
    <property type="entry name" value="F-box"/>
    <property type="match status" value="2"/>
</dbReference>
<evidence type="ECO:0000313" key="4">
    <source>
        <dbReference type="EMBL" id="KAK1260879.1"/>
    </source>
</evidence>